<accession>M3I207</accession>
<dbReference type="EMBL" id="AFME02000318">
    <property type="protein sequence ID" value="EMG09476.1"/>
    <property type="molecule type" value="Genomic_DNA"/>
</dbReference>
<keyword evidence="1" id="KW-1133">Transmembrane helix</keyword>
<sequence>MEDRQTRLFLALILSMGIWMGVNYFFFPNTSIKKIPKQNKLNLIKRPKIQNNKSLLEKQKNPIQLILLFRKKNNSF</sequence>
<reference evidence="2 3" key="1">
    <citation type="submission" date="2013-02" db="EMBL/GenBank/DDBJ databases">
        <authorList>
            <person name="Harkins D.M."/>
            <person name="Durkin A.S."/>
            <person name="Brinkac L.M."/>
            <person name="Haft D.H."/>
            <person name="Selengut J.D."/>
            <person name="Sanka R."/>
            <person name="DePew J."/>
            <person name="Purushe J."/>
            <person name="Tulsiani S.M."/>
            <person name="Graham G.C."/>
            <person name="Burns M.-A."/>
            <person name="Dohnt M.F."/>
            <person name="Smythe L.D."/>
            <person name="McKay D.B."/>
            <person name="Craig S.B."/>
            <person name="Vinetz J.M."/>
            <person name="Sutton G.G."/>
            <person name="Nierman W.C."/>
            <person name="Fouts D.E."/>
        </authorList>
    </citation>
    <scope>NUCLEOTIDE SEQUENCE [LARGE SCALE GENOMIC DNA]</scope>
    <source>
        <strain evidence="2 3">LT2186</strain>
    </source>
</reference>
<dbReference type="Proteomes" id="UP000011776">
    <property type="component" value="Unassembled WGS sequence"/>
</dbReference>
<dbReference type="BioCyc" id="LINT1001599:G11K9-89-MONOMER"/>
<evidence type="ECO:0000313" key="2">
    <source>
        <dbReference type="EMBL" id="EMG09476.1"/>
    </source>
</evidence>
<gene>
    <name evidence="2" type="ORF">LEP1GSC151_4507</name>
</gene>
<keyword evidence="1" id="KW-0472">Membrane</keyword>
<feature type="transmembrane region" description="Helical" evidence="1">
    <location>
        <begin position="6"/>
        <end position="27"/>
    </location>
</feature>
<organism evidence="2 3">
    <name type="scientific">Leptospira interrogans serovar Grippotyphosa str. LT2186</name>
    <dbReference type="NCBI Taxonomy" id="1001599"/>
    <lineage>
        <taxon>Bacteria</taxon>
        <taxon>Pseudomonadati</taxon>
        <taxon>Spirochaetota</taxon>
        <taxon>Spirochaetia</taxon>
        <taxon>Leptospirales</taxon>
        <taxon>Leptospiraceae</taxon>
        <taxon>Leptospira</taxon>
    </lineage>
</organism>
<protein>
    <submittedName>
        <fullName evidence="2">Uncharacterized protein</fullName>
    </submittedName>
</protein>
<dbReference type="AlphaFoldDB" id="M3I207"/>
<evidence type="ECO:0000313" key="3">
    <source>
        <dbReference type="Proteomes" id="UP000011776"/>
    </source>
</evidence>
<evidence type="ECO:0000256" key="1">
    <source>
        <dbReference type="SAM" id="Phobius"/>
    </source>
</evidence>
<proteinExistence type="predicted"/>
<keyword evidence="1" id="KW-0812">Transmembrane</keyword>
<name>M3I207_LEPIR</name>
<comment type="caution">
    <text evidence="2">The sequence shown here is derived from an EMBL/GenBank/DDBJ whole genome shotgun (WGS) entry which is preliminary data.</text>
</comment>